<comment type="caution">
    <text evidence="2">The sequence shown here is derived from an EMBL/GenBank/DDBJ whole genome shotgun (WGS) entry which is preliminary data.</text>
</comment>
<dbReference type="EMBL" id="SACQ01000011">
    <property type="protein sequence ID" value="RVU29283.1"/>
    <property type="molecule type" value="Genomic_DNA"/>
</dbReference>
<proteinExistence type="predicted"/>
<name>A0A437Q4C9_9GAMM</name>
<keyword evidence="3" id="KW-1185">Reference proteome</keyword>
<keyword evidence="1" id="KW-0732">Signal</keyword>
<organism evidence="2 3">
    <name type="scientific">Neptunomonas marina</name>
    <dbReference type="NCBI Taxonomy" id="1815562"/>
    <lineage>
        <taxon>Bacteria</taxon>
        <taxon>Pseudomonadati</taxon>
        <taxon>Pseudomonadota</taxon>
        <taxon>Gammaproteobacteria</taxon>
        <taxon>Oceanospirillales</taxon>
        <taxon>Oceanospirillaceae</taxon>
        <taxon>Neptunomonas</taxon>
    </lineage>
</organism>
<reference evidence="2 3" key="1">
    <citation type="submission" date="2019-01" db="EMBL/GenBank/DDBJ databases">
        <authorList>
            <person name="Chen W.-M."/>
        </authorList>
    </citation>
    <scope>NUCLEOTIDE SEQUENCE [LARGE SCALE GENOMIC DNA]</scope>
    <source>
        <strain evidence="2 3">HPM-16</strain>
    </source>
</reference>
<feature type="signal peptide" evidence="1">
    <location>
        <begin position="1"/>
        <end position="22"/>
    </location>
</feature>
<evidence type="ECO:0000313" key="2">
    <source>
        <dbReference type="EMBL" id="RVU29283.1"/>
    </source>
</evidence>
<sequence>MKKAIWAAVLSATVFSSFSVLAESEVEAWYTSKGNEYLVRDSIHGDLHALLSIAKSGKPYVYIIMFDSDCEESSGDVISHNPIYVNGTLTRYQQYCSGKRRYFMPATEAGRSHIVKEFKLRNFVEIKAHDESARFLFSAKGFSNFLQKLKLEQKGI</sequence>
<dbReference type="AlphaFoldDB" id="A0A437Q4C9"/>
<gene>
    <name evidence="2" type="ORF">EOE65_16795</name>
</gene>
<protein>
    <submittedName>
        <fullName evidence="2">Uncharacterized protein</fullName>
    </submittedName>
</protein>
<evidence type="ECO:0000313" key="3">
    <source>
        <dbReference type="Proteomes" id="UP000282818"/>
    </source>
</evidence>
<accession>A0A437Q4C9</accession>
<dbReference type="RefSeq" id="WP_127695880.1">
    <property type="nucleotide sequence ID" value="NZ_SACQ01000011.1"/>
</dbReference>
<dbReference type="Proteomes" id="UP000282818">
    <property type="component" value="Unassembled WGS sequence"/>
</dbReference>
<feature type="chain" id="PRO_5019223141" evidence="1">
    <location>
        <begin position="23"/>
        <end position="156"/>
    </location>
</feature>
<evidence type="ECO:0000256" key="1">
    <source>
        <dbReference type="SAM" id="SignalP"/>
    </source>
</evidence>